<accession>J9DCL0</accession>
<protein>
    <submittedName>
        <fullName evidence="8">ABC-2 type transporter</fullName>
    </submittedName>
</protein>
<dbReference type="GO" id="GO:0005886">
    <property type="term" value="C:plasma membrane"/>
    <property type="evidence" value="ECO:0007669"/>
    <property type="project" value="UniProtKB-SubCell"/>
</dbReference>
<evidence type="ECO:0000256" key="1">
    <source>
        <dbReference type="ARBA" id="ARBA00004651"/>
    </source>
</evidence>
<feature type="transmembrane region" description="Helical" evidence="6">
    <location>
        <begin position="332"/>
        <end position="363"/>
    </location>
</feature>
<evidence type="ECO:0000259" key="7">
    <source>
        <dbReference type="Pfam" id="PF12698"/>
    </source>
</evidence>
<keyword evidence="2" id="KW-1003">Cell membrane</keyword>
<evidence type="ECO:0000256" key="5">
    <source>
        <dbReference type="ARBA" id="ARBA00023136"/>
    </source>
</evidence>
<keyword evidence="3 6" id="KW-0812">Transmembrane</keyword>
<keyword evidence="4 6" id="KW-1133">Transmembrane helix</keyword>
<dbReference type="Gene3D" id="3.40.1710.10">
    <property type="entry name" value="abc type-2 transporter like domain"/>
    <property type="match status" value="1"/>
</dbReference>
<feature type="transmembrane region" description="Helical" evidence="6">
    <location>
        <begin position="265"/>
        <end position="287"/>
    </location>
</feature>
<comment type="caution">
    <text evidence="8">The sequence shown here is derived from an EMBL/GenBank/DDBJ whole genome shotgun (WGS) entry which is preliminary data.</text>
</comment>
<dbReference type="EMBL" id="AMCI01000128">
    <property type="protein sequence ID" value="EJX10701.1"/>
    <property type="molecule type" value="Genomic_DNA"/>
</dbReference>
<feature type="transmembrane region" description="Helical" evidence="6">
    <location>
        <begin position="219"/>
        <end position="238"/>
    </location>
</feature>
<evidence type="ECO:0000256" key="4">
    <source>
        <dbReference type="ARBA" id="ARBA00022989"/>
    </source>
</evidence>
<feature type="domain" description="ABC-2 type transporter transmembrane" evidence="7">
    <location>
        <begin position="49"/>
        <end position="401"/>
    </location>
</feature>
<feature type="transmembrane region" description="Helical" evidence="6">
    <location>
        <begin position="383"/>
        <end position="401"/>
    </location>
</feature>
<dbReference type="Pfam" id="PF12698">
    <property type="entry name" value="ABC2_membrane_3"/>
    <property type="match status" value="1"/>
</dbReference>
<sequence>MTLSLFQILFQNKVYMTQPKVADNDSRSLRKGWWAVAVRESKRMVVDRIYLFCMILAPLFCYYFFTTLMGEGLPTELPIGIVDQDNTSTTRQLARNLDAFQQSHIVDYYPNVTEARKAIQNGDIYGFYYIPKGTTKKAQQQEIPTVSFYTNSSYLIAGSLLYRDMRTMSELVSGAASRTVLYAKGATEKQAMAFLQPIVIDSAPIGNPWLNYNVYLSNAIIPGMLGLFIFMITVYSIGTEIKYRTAKKWLVMSEGNIYKALSAKLIPHTLVFTLMGILLMLYLYGYLKFPCHSGIPTMMLVMFLFVIGAQGMGVLMITSLPTLRLGLSFASLWGVISFSIAGISFPVMAMHSTLQGVSLLFPLRHYFLLYVNCALDGYPLLNAWPYVVGLLAFAALPLIVAPRLKHVLLYAKYIP</sequence>
<dbReference type="InterPro" id="IPR051449">
    <property type="entry name" value="ABC-2_transporter_component"/>
</dbReference>
<gene>
    <name evidence="8" type="ORF">EVA_00648</name>
</gene>
<reference evidence="8" key="1">
    <citation type="journal article" date="2012" name="PLoS ONE">
        <title>Gene sets for utilization of primary and secondary nutrition supplies in the distal gut of endangered iberian lynx.</title>
        <authorList>
            <person name="Alcaide M."/>
            <person name="Messina E."/>
            <person name="Richter M."/>
            <person name="Bargiela R."/>
            <person name="Peplies J."/>
            <person name="Huws S.A."/>
            <person name="Newbold C.J."/>
            <person name="Golyshin P.N."/>
            <person name="Simon M.A."/>
            <person name="Lopez G."/>
            <person name="Yakimov M.M."/>
            <person name="Ferrer M."/>
        </authorList>
    </citation>
    <scope>NUCLEOTIDE SEQUENCE</scope>
</reference>
<dbReference type="PANTHER" id="PTHR30294">
    <property type="entry name" value="MEMBRANE COMPONENT OF ABC TRANSPORTER YHHJ-RELATED"/>
    <property type="match status" value="1"/>
</dbReference>
<evidence type="ECO:0000256" key="3">
    <source>
        <dbReference type="ARBA" id="ARBA00022692"/>
    </source>
</evidence>
<comment type="subcellular location">
    <subcellularLocation>
        <location evidence="1">Cell membrane</location>
        <topology evidence="1">Multi-pass membrane protein</topology>
    </subcellularLocation>
</comment>
<dbReference type="PANTHER" id="PTHR30294:SF47">
    <property type="entry name" value="INNER MEMBRANE TRANSPORT PERMEASE YHHJ"/>
    <property type="match status" value="1"/>
</dbReference>
<dbReference type="AlphaFoldDB" id="J9DCL0"/>
<keyword evidence="5 6" id="KW-0472">Membrane</keyword>
<proteinExistence type="predicted"/>
<feature type="transmembrane region" description="Helical" evidence="6">
    <location>
        <begin position="49"/>
        <end position="65"/>
    </location>
</feature>
<organism evidence="8">
    <name type="scientific">gut metagenome</name>
    <dbReference type="NCBI Taxonomy" id="749906"/>
    <lineage>
        <taxon>unclassified sequences</taxon>
        <taxon>metagenomes</taxon>
        <taxon>organismal metagenomes</taxon>
    </lineage>
</organism>
<name>J9DCL0_9ZZZZ</name>
<dbReference type="GO" id="GO:0140359">
    <property type="term" value="F:ABC-type transporter activity"/>
    <property type="evidence" value="ECO:0007669"/>
    <property type="project" value="InterPro"/>
</dbReference>
<dbReference type="InterPro" id="IPR013525">
    <property type="entry name" value="ABC2_TM"/>
</dbReference>
<evidence type="ECO:0000313" key="8">
    <source>
        <dbReference type="EMBL" id="EJX10701.1"/>
    </source>
</evidence>
<feature type="transmembrane region" description="Helical" evidence="6">
    <location>
        <begin position="299"/>
        <end position="320"/>
    </location>
</feature>
<evidence type="ECO:0000256" key="6">
    <source>
        <dbReference type="SAM" id="Phobius"/>
    </source>
</evidence>
<evidence type="ECO:0000256" key="2">
    <source>
        <dbReference type="ARBA" id="ARBA00022475"/>
    </source>
</evidence>